<evidence type="ECO:0000313" key="2">
    <source>
        <dbReference type="EMBL" id="KAF7379901.1"/>
    </source>
</evidence>
<dbReference type="Pfam" id="PF13879">
    <property type="entry name" value="Hmw_CFAP97"/>
    <property type="match status" value="1"/>
</dbReference>
<accession>A0A834J2B6</accession>
<name>A0A834J2B6_VESGE</name>
<evidence type="ECO:0000313" key="3">
    <source>
        <dbReference type="Proteomes" id="UP000617340"/>
    </source>
</evidence>
<dbReference type="PANTHER" id="PTHR23035">
    <property type="entry name" value="CILIA- AND FLAGELLA-ASSOCIATED PROTEIN 97-RELATED"/>
    <property type="match status" value="1"/>
</dbReference>
<evidence type="ECO:0008006" key="4">
    <source>
        <dbReference type="Google" id="ProtNLM"/>
    </source>
</evidence>
<reference evidence="2" key="1">
    <citation type="journal article" date="2020" name="G3 (Bethesda)">
        <title>High-Quality Assemblies for Three Invasive Social Wasps from the &lt;i&gt;Vespula&lt;/i&gt; Genus.</title>
        <authorList>
            <person name="Harrop T.W.R."/>
            <person name="Guhlin J."/>
            <person name="McLaughlin G.M."/>
            <person name="Permina E."/>
            <person name="Stockwell P."/>
            <person name="Gilligan J."/>
            <person name="Le Lec M.F."/>
            <person name="Gruber M.A.M."/>
            <person name="Quinn O."/>
            <person name="Lovegrove M."/>
            <person name="Duncan E.J."/>
            <person name="Remnant E.J."/>
            <person name="Van Eeckhoven J."/>
            <person name="Graham B."/>
            <person name="Knapp R.A."/>
            <person name="Langford K.W."/>
            <person name="Kronenberg Z."/>
            <person name="Press M.O."/>
            <person name="Eacker S.M."/>
            <person name="Wilson-Rankin E.E."/>
            <person name="Purcell J."/>
            <person name="Lester P.J."/>
            <person name="Dearden P.K."/>
        </authorList>
    </citation>
    <scope>NUCLEOTIDE SEQUENCE</scope>
    <source>
        <strain evidence="2">Linc-1</strain>
    </source>
</reference>
<dbReference type="AlphaFoldDB" id="A0A834J2B6"/>
<dbReference type="InterPro" id="IPR038791">
    <property type="entry name" value="Cfap97/Hemingway"/>
</dbReference>
<dbReference type="EMBL" id="JACSDZ010000024">
    <property type="protein sequence ID" value="KAF7379901.1"/>
    <property type="molecule type" value="Genomic_DNA"/>
</dbReference>
<gene>
    <name evidence="2" type="ORF">HZH68_016849</name>
</gene>
<dbReference type="InterPro" id="IPR029488">
    <property type="entry name" value="Hmw/CFAP97"/>
</dbReference>
<sequence>MMTMSNLQEVKTNYLCQCTLSITDEIVSKQISETKDNFNNVPSIHEVDEDDDEDDNCEANIINSTNLRGIKDHETEKDKEKGSLDDEFAYTNESFCSDDSCDESEETTSQYLNNGSCLFFDDDNKYEENRKLENLSENDEQINYDRESKESINIEKNERIWHNNEKNIDFGKTRTRRKNMSFTDEEIRKIEHENELLLRKIMAQHQPRDKVFRGNNLPKISSSAINRKRLQKKIEGDNMVLLRRIQQAKPCVIPKLTAPGYRMTFI</sequence>
<protein>
    <recommendedName>
        <fullName evidence="4">Cilia- and flagella-associated protein 97-like</fullName>
    </recommendedName>
</protein>
<dbReference type="PANTHER" id="PTHR23035:SF1">
    <property type="entry name" value="CILIA- AND FLAGELLA-ASSOCIATED PROTEIN 97"/>
    <property type="match status" value="1"/>
</dbReference>
<dbReference type="Proteomes" id="UP000617340">
    <property type="component" value="Unassembled WGS sequence"/>
</dbReference>
<evidence type="ECO:0000256" key="1">
    <source>
        <dbReference type="ARBA" id="ARBA00008315"/>
    </source>
</evidence>
<proteinExistence type="inferred from homology"/>
<comment type="caution">
    <text evidence="2">The sequence shown here is derived from an EMBL/GenBank/DDBJ whole genome shotgun (WGS) entry which is preliminary data.</text>
</comment>
<dbReference type="GO" id="GO:0007283">
    <property type="term" value="P:spermatogenesis"/>
    <property type="evidence" value="ECO:0007669"/>
    <property type="project" value="TreeGrafter"/>
</dbReference>
<keyword evidence="3" id="KW-1185">Reference proteome</keyword>
<comment type="similarity">
    <text evidence="1">Belongs to the CFAP97 family.</text>
</comment>
<organism evidence="2 3">
    <name type="scientific">Vespula germanica</name>
    <name type="common">German yellow jacket</name>
    <name type="synonym">Paravespula germanica</name>
    <dbReference type="NCBI Taxonomy" id="30212"/>
    <lineage>
        <taxon>Eukaryota</taxon>
        <taxon>Metazoa</taxon>
        <taxon>Ecdysozoa</taxon>
        <taxon>Arthropoda</taxon>
        <taxon>Hexapoda</taxon>
        <taxon>Insecta</taxon>
        <taxon>Pterygota</taxon>
        <taxon>Neoptera</taxon>
        <taxon>Endopterygota</taxon>
        <taxon>Hymenoptera</taxon>
        <taxon>Apocrita</taxon>
        <taxon>Aculeata</taxon>
        <taxon>Vespoidea</taxon>
        <taxon>Vespidae</taxon>
        <taxon>Vespinae</taxon>
        <taxon>Vespula</taxon>
    </lineage>
</organism>